<keyword evidence="2" id="KW-1185">Reference proteome</keyword>
<organism evidence="1 2">
    <name type="scientific">Schaalia canis</name>
    <dbReference type="NCBI Taxonomy" id="100469"/>
    <lineage>
        <taxon>Bacteria</taxon>
        <taxon>Bacillati</taxon>
        <taxon>Actinomycetota</taxon>
        <taxon>Actinomycetes</taxon>
        <taxon>Actinomycetales</taxon>
        <taxon>Actinomycetaceae</taxon>
        <taxon>Schaalia</taxon>
    </lineage>
</organism>
<dbReference type="InterPro" id="IPR021491">
    <property type="entry name" value="DUF3145"/>
</dbReference>
<name>A0A3P1SCW7_9ACTO</name>
<accession>A0A3P1SCW7</accession>
<sequence length="167" mass="18433">MRGTYTRGVLFVHSVPPALCPHIQWAVGNALEQEIKLQWSDQPAAPGMMRCEFAWVGPTGSGVRIASALRGWEHLRYEVTEEPTGQTDGGRWFHTPSLGIFHAQIDTVGNVVVPEDRIRAAIEQATDMQSLRDGLDLALGQAWDDELEPFRYAGAGAPVRWLNQVVG</sequence>
<dbReference type="RefSeq" id="WP_124870643.1">
    <property type="nucleotide sequence ID" value="NZ_RQZF01000006.1"/>
</dbReference>
<evidence type="ECO:0000313" key="2">
    <source>
        <dbReference type="Proteomes" id="UP000280444"/>
    </source>
</evidence>
<protein>
    <submittedName>
        <fullName evidence="1">DUF3145 domain-containing protein</fullName>
    </submittedName>
</protein>
<reference evidence="1 2" key="1">
    <citation type="submission" date="2018-11" db="EMBL/GenBank/DDBJ databases">
        <title>Genomes From Bacteria Associated with the Canine Oral Cavity: a Test Case for Automated Genome-Based Taxonomic Assignment.</title>
        <authorList>
            <person name="Coil D.A."/>
            <person name="Jospin G."/>
            <person name="Darling A.E."/>
            <person name="Wallis C."/>
            <person name="Davis I.J."/>
            <person name="Harris S."/>
            <person name="Eisen J.A."/>
            <person name="Holcombe L.J."/>
            <person name="O'Flynn C."/>
        </authorList>
    </citation>
    <scope>NUCLEOTIDE SEQUENCE [LARGE SCALE GENOMIC DNA]</scope>
    <source>
        <strain evidence="1 2">OH770</strain>
    </source>
</reference>
<dbReference type="Proteomes" id="UP000280444">
    <property type="component" value="Unassembled WGS sequence"/>
</dbReference>
<dbReference type="Pfam" id="PF11343">
    <property type="entry name" value="DUF3145"/>
    <property type="match status" value="1"/>
</dbReference>
<dbReference type="EMBL" id="RQZF01000006">
    <property type="protein sequence ID" value="RRC95133.1"/>
    <property type="molecule type" value="Genomic_DNA"/>
</dbReference>
<comment type="caution">
    <text evidence="1">The sequence shown here is derived from an EMBL/GenBank/DDBJ whole genome shotgun (WGS) entry which is preliminary data.</text>
</comment>
<evidence type="ECO:0000313" key="1">
    <source>
        <dbReference type="EMBL" id="RRC95133.1"/>
    </source>
</evidence>
<gene>
    <name evidence="1" type="ORF">EII11_06960</name>
</gene>
<dbReference type="OrthoDB" id="3210860at2"/>
<dbReference type="AlphaFoldDB" id="A0A3P1SCW7"/>
<proteinExistence type="predicted"/>